<dbReference type="HAMAP" id="MF_00445">
    <property type="entry name" value="NDH1_NuoN_1"/>
    <property type="match status" value="1"/>
</dbReference>
<dbReference type="AlphaFoldDB" id="A0A9E8YZJ7"/>
<name>A0A9E8YZJ7_9STRA</name>
<proteinExistence type="inferred from homology"/>
<feature type="transmembrane region" description="Helical" evidence="5">
    <location>
        <begin position="120"/>
        <end position="136"/>
    </location>
</feature>
<feature type="domain" description="NADH:quinone oxidoreductase/Mrp antiporter transmembrane" evidence="6">
    <location>
        <begin position="139"/>
        <end position="457"/>
    </location>
</feature>
<feature type="transmembrane region" description="Helical" evidence="5">
    <location>
        <begin position="89"/>
        <end position="108"/>
    </location>
</feature>
<feature type="transmembrane region" description="Helical" evidence="5">
    <location>
        <begin position="174"/>
        <end position="198"/>
    </location>
</feature>
<accession>A0A9E8YZJ7</accession>
<comment type="subcellular location">
    <subcellularLocation>
        <location evidence="1">Membrane</location>
        <topology evidence="1">Multi-pass membrane protein</topology>
    </subcellularLocation>
</comment>
<keyword evidence="7" id="KW-0496">Mitochondrion</keyword>
<feature type="transmembrane region" description="Helical" evidence="5">
    <location>
        <begin position="142"/>
        <end position="162"/>
    </location>
</feature>
<evidence type="ECO:0000256" key="1">
    <source>
        <dbReference type="ARBA" id="ARBA00004141"/>
    </source>
</evidence>
<feature type="transmembrane region" description="Helical" evidence="5">
    <location>
        <begin position="476"/>
        <end position="500"/>
    </location>
</feature>
<evidence type="ECO:0000256" key="2">
    <source>
        <dbReference type="ARBA" id="ARBA00022692"/>
    </source>
</evidence>
<feature type="transmembrane region" description="Helical" evidence="5">
    <location>
        <begin position="324"/>
        <end position="342"/>
    </location>
</feature>
<dbReference type="Pfam" id="PF00361">
    <property type="entry name" value="Proton_antipo_M"/>
    <property type="match status" value="1"/>
</dbReference>
<dbReference type="InterPro" id="IPR001750">
    <property type="entry name" value="ND/Mrp_TM"/>
</dbReference>
<evidence type="ECO:0000259" key="6">
    <source>
        <dbReference type="Pfam" id="PF00361"/>
    </source>
</evidence>
<feature type="transmembrane region" description="Helical" evidence="5">
    <location>
        <begin position="425"/>
        <end position="456"/>
    </location>
</feature>
<protein>
    <submittedName>
        <fullName evidence="7">NADH dehydrogenase subunit 2</fullName>
    </submittedName>
</protein>
<keyword evidence="2 5" id="KW-0812">Transmembrane</keyword>
<feature type="transmembrane region" description="Helical" evidence="5">
    <location>
        <begin position="24"/>
        <end position="45"/>
    </location>
</feature>
<dbReference type="GO" id="GO:0016020">
    <property type="term" value="C:membrane"/>
    <property type="evidence" value="ECO:0007669"/>
    <property type="project" value="UniProtKB-SubCell"/>
</dbReference>
<reference evidence="7" key="1">
    <citation type="submission" date="2022-04" db="EMBL/GenBank/DDBJ databases">
        <title>A new insight into Amicula, a genus of tiny marine littoral diatoms with the description of two new tropical species and the largest mitogenome known for a stramenopile.</title>
        <authorList>
            <person name="Gastineau R."/>
            <person name="Li C."/>
            <person name="Ashworth M.P."/>
            <person name="Witkowski A."/>
            <person name="Turmel M."/>
            <person name="Gorecka E."/>
            <person name="Frankovich T.A."/>
            <person name="Wachnicka A."/>
            <person name="Lobban C.S."/>
            <person name="Theriot E.C."/>
            <person name="Otis C."/>
            <person name="Dabek P."/>
            <person name="Binczewska A."/>
            <person name="Lemieux C."/>
        </authorList>
    </citation>
    <scope>NUCLEOTIDE SEQUENCE</scope>
    <source>
        <strain evidence="7">GU52X-4 cfCalB7</strain>
    </source>
</reference>
<feature type="transmembrane region" description="Helical" evidence="5">
    <location>
        <begin position="52"/>
        <end position="69"/>
    </location>
</feature>
<dbReference type="GO" id="GO:0008137">
    <property type="term" value="F:NADH dehydrogenase (ubiquinone) activity"/>
    <property type="evidence" value="ECO:0007669"/>
    <property type="project" value="InterPro"/>
</dbReference>
<geneLocation type="mitochondrion" evidence="7"/>
<dbReference type="EMBL" id="ON390794">
    <property type="protein sequence ID" value="WAK84995.1"/>
    <property type="molecule type" value="Genomic_DNA"/>
</dbReference>
<keyword evidence="3 5" id="KW-1133">Transmembrane helix</keyword>
<dbReference type="GO" id="GO:0042773">
    <property type="term" value="P:ATP synthesis coupled electron transport"/>
    <property type="evidence" value="ECO:0007669"/>
    <property type="project" value="InterPro"/>
</dbReference>
<evidence type="ECO:0000256" key="4">
    <source>
        <dbReference type="ARBA" id="ARBA00023136"/>
    </source>
</evidence>
<organism evidence="7">
    <name type="scientific">Amicula sp. isolate GU52X-4 cfCalB7</name>
    <dbReference type="NCBI Taxonomy" id="3003489"/>
    <lineage>
        <taxon>Eukaryota</taxon>
        <taxon>Sar</taxon>
        <taxon>Stramenopiles</taxon>
        <taxon>Ochrophyta</taxon>
        <taxon>Bacillariophyta</taxon>
        <taxon>Bacillariophyceae</taxon>
        <taxon>Bacillariophycidae</taxon>
        <taxon>Naviculales</taxon>
        <taxon>Naviculaceae</taxon>
        <taxon>Amicula</taxon>
    </lineage>
</organism>
<gene>
    <name evidence="7" type="primary">nad2</name>
</gene>
<feature type="transmembrane region" description="Helical" evidence="5">
    <location>
        <begin position="552"/>
        <end position="570"/>
    </location>
</feature>
<evidence type="ECO:0000313" key="7">
    <source>
        <dbReference type="EMBL" id="WAK84995.1"/>
    </source>
</evidence>
<feature type="transmembrane region" description="Helical" evidence="5">
    <location>
        <begin position="525"/>
        <end position="546"/>
    </location>
</feature>
<feature type="transmembrane region" description="Helical" evidence="5">
    <location>
        <begin position="293"/>
        <end position="318"/>
    </location>
</feature>
<feature type="transmembrane region" description="Helical" evidence="5">
    <location>
        <begin position="374"/>
        <end position="397"/>
    </location>
</feature>
<evidence type="ECO:0000256" key="3">
    <source>
        <dbReference type="ARBA" id="ARBA00022989"/>
    </source>
</evidence>
<dbReference type="PANTHER" id="PTHR22773">
    <property type="entry name" value="NADH DEHYDROGENASE"/>
    <property type="match status" value="1"/>
</dbReference>
<keyword evidence="4 5" id="KW-0472">Membrane</keyword>
<sequence>MIKFVPKYIYFWVFPQSFVVFPEYFIVICFIYILIVFVLVNYNIYGLLVQRALSECVSVILIMVCYLIANDMKIGINFLTFNDSIINDYLAFFTKFLVCFFSAIYFFIIADYLKEQKLIAFEYLLVIFAILGLMFLCNSNDLLTAYLAIELSSFGFYILASFKKVSNYSVESGIKYFVTGAISSSFFLLGSSFIYGFLGSIKFKDIFILFGSSNFDYLPCEAMVINNESENFACSITFFLQTLIQTDYEFFNFNFLELGLILILFSLFIKLALVPFHLWSLDVYEGSPTSSTFFFTVITKLSIFVLLIRICYLCFFELNEYWRFYSLWTGLLSIFIGSFGGLKQRKLKTLLAYSSISHMGYSLIAFSAANCLGIQILFIYLVIYMLSGLCVWSIFLFTRLKYKNFDKYNKELNDLVLLRKSNSGLAFALALTMFSIAGIPPLVGFLAKMGVFLSIMDLVGNYDQPWPFFTTFEINIAWVSFVKIALISILFSVVSTFYYIRIIKVLYFETLLIGKLYYSINNKKTIMFSILIFSLIFLFVNPGVLYLLTTKVILSLELFNSDMLSVFYYYSSILYKY</sequence>
<feature type="transmembrane region" description="Helical" evidence="5">
    <location>
        <begin position="258"/>
        <end position="281"/>
    </location>
</feature>
<evidence type="ECO:0000256" key="5">
    <source>
        <dbReference type="SAM" id="Phobius"/>
    </source>
</evidence>
<dbReference type="InterPro" id="IPR010096">
    <property type="entry name" value="NADH-Q_OxRdtase_suN/2"/>
</dbReference>